<comment type="caution">
    <text evidence="1">The sequence shown here is derived from an EMBL/GenBank/DDBJ whole genome shotgun (WGS) entry which is preliminary data.</text>
</comment>
<dbReference type="OrthoDB" id="8446971at2759"/>
<name>A0A553RQD9_9TELE</name>
<sequence>MDKFTADFNSSLQKQVRGLKKVHSIDECEFILHLFPIASRAGTDIDAAIRTVDQGAGSKPAVLGVLFPTNDPDKSIQDSNNSINRENTFAVDCVFNEDRDFMKCKRNKESLQKAAAHITSKLKAINKNPPGLKKENL</sequence>
<dbReference type="PANTHER" id="PTHR34488:SF1">
    <property type="entry name" value="SI:CH211-245H14.1-RELATED"/>
    <property type="match status" value="1"/>
</dbReference>
<evidence type="ECO:0000313" key="1">
    <source>
        <dbReference type="EMBL" id="TRZ04398.1"/>
    </source>
</evidence>
<protein>
    <submittedName>
        <fullName evidence="1">Uncharacterized protein</fullName>
    </submittedName>
</protein>
<reference evidence="1 2" key="1">
    <citation type="journal article" date="2019" name="Sci. Data">
        <title>Hybrid genome assembly and annotation of Danionella translucida.</title>
        <authorList>
            <person name="Kadobianskyi M."/>
            <person name="Schulze L."/>
            <person name="Schuelke M."/>
            <person name="Judkewitz B."/>
        </authorList>
    </citation>
    <scope>NUCLEOTIDE SEQUENCE [LARGE SCALE GENOMIC DNA]</scope>
    <source>
        <strain evidence="1 2">Bolton</strain>
    </source>
</reference>
<organism evidence="1 2">
    <name type="scientific">Danionella cerebrum</name>
    <dbReference type="NCBI Taxonomy" id="2873325"/>
    <lineage>
        <taxon>Eukaryota</taxon>
        <taxon>Metazoa</taxon>
        <taxon>Chordata</taxon>
        <taxon>Craniata</taxon>
        <taxon>Vertebrata</taxon>
        <taxon>Euteleostomi</taxon>
        <taxon>Actinopterygii</taxon>
        <taxon>Neopterygii</taxon>
        <taxon>Teleostei</taxon>
        <taxon>Ostariophysi</taxon>
        <taxon>Cypriniformes</taxon>
        <taxon>Danionidae</taxon>
        <taxon>Danioninae</taxon>
        <taxon>Danionella</taxon>
    </lineage>
</organism>
<accession>A0A553RQD9</accession>
<dbReference type="AlphaFoldDB" id="A0A553RQD9"/>
<dbReference type="Proteomes" id="UP000316079">
    <property type="component" value="Unassembled WGS sequence"/>
</dbReference>
<evidence type="ECO:0000313" key="2">
    <source>
        <dbReference type="Proteomes" id="UP000316079"/>
    </source>
</evidence>
<dbReference type="EMBL" id="SRMA01000410">
    <property type="protein sequence ID" value="TRZ04398.1"/>
    <property type="molecule type" value="Genomic_DNA"/>
</dbReference>
<gene>
    <name evidence="1" type="ORF">DNTS_017705</name>
</gene>
<keyword evidence="2" id="KW-1185">Reference proteome</keyword>
<proteinExistence type="predicted"/>
<dbReference type="PANTHER" id="PTHR34488">
    <property type="entry name" value="SI:CH211-245H14.1-RELATED"/>
    <property type="match status" value="1"/>
</dbReference>